<organism evidence="5 6">
    <name type="scientific">Marinobacterium mangrovicola</name>
    <dbReference type="NCBI Taxonomy" id="1476959"/>
    <lineage>
        <taxon>Bacteria</taxon>
        <taxon>Pseudomonadati</taxon>
        <taxon>Pseudomonadota</taxon>
        <taxon>Gammaproteobacteria</taxon>
        <taxon>Oceanospirillales</taxon>
        <taxon>Oceanospirillaceae</taxon>
        <taxon>Marinobacterium</taxon>
    </lineage>
</organism>
<dbReference type="Gene3D" id="3.40.430.10">
    <property type="entry name" value="Dihydrofolate Reductase, subunit A"/>
    <property type="match status" value="1"/>
</dbReference>
<comment type="caution">
    <text evidence="5">The sequence shown here is derived from an EMBL/GenBank/DDBJ whole genome shotgun (WGS) entry which is preliminary data.</text>
</comment>
<evidence type="ECO:0000256" key="3">
    <source>
        <dbReference type="ARBA" id="ARBA00023002"/>
    </source>
</evidence>
<dbReference type="Pfam" id="PF01872">
    <property type="entry name" value="RibD_C"/>
    <property type="match status" value="1"/>
</dbReference>
<dbReference type="PANTHER" id="PTHR38011">
    <property type="entry name" value="DIHYDROFOLATE REDUCTASE FAMILY PROTEIN (AFU_ORTHOLOGUE AFUA_8G06820)"/>
    <property type="match status" value="1"/>
</dbReference>
<keyword evidence="6" id="KW-1185">Reference proteome</keyword>
<evidence type="ECO:0000256" key="1">
    <source>
        <dbReference type="ARBA" id="ARBA00005104"/>
    </source>
</evidence>
<dbReference type="Proteomes" id="UP000294546">
    <property type="component" value="Unassembled WGS sequence"/>
</dbReference>
<dbReference type="InterPro" id="IPR024072">
    <property type="entry name" value="DHFR-like_dom_sf"/>
</dbReference>
<evidence type="ECO:0000313" key="5">
    <source>
        <dbReference type="EMBL" id="TCK04241.1"/>
    </source>
</evidence>
<accession>A0A4R1GBX4</accession>
<evidence type="ECO:0000259" key="4">
    <source>
        <dbReference type="Pfam" id="PF01872"/>
    </source>
</evidence>
<dbReference type="SUPFAM" id="SSF53597">
    <property type="entry name" value="Dihydrofolate reductase-like"/>
    <property type="match status" value="1"/>
</dbReference>
<dbReference type="AlphaFoldDB" id="A0A4R1GBX4"/>
<keyword evidence="3" id="KW-0560">Oxidoreductase</keyword>
<proteinExistence type="predicted"/>
<evidence type="ECO:0000256" key="2">
    <source>
        <dbReference type="ARBA" id="ARBA00022857"/>
    </source>
</evidence>
<comment type="pathway">
    <text evidence="1">Cofactor biosynthesis; riboflavin biosynthesis.</text>
</comment>
<dbReference type="InterPro" id="IPR050765">
    <property type="entry name" value="Riboflavin_Biosynth_HTPR"/>
</dbReference>
<dbReference type="GO" id="GO:0009231">
    <property type="term" value="P:riboflavin biosynthetic process"/>
    <property type="evidence" value="ECO:0007669"/>
    <property type="project" value="InterPro"/>
</dbReference>
<sequence length="239" mass="25719">MRPKIICHMITSLDGRLLPSRWSDSADAKIWDLIEAHYEPVAGELNAGGWVVGRKTMVEYIGQDEHPELLGTAMPRANAFADAQGKHLAIAIDPQGRLRPKPGDMEDEHLVLVLSERVPNTTLAKLTQAGVSYVFAGPDGDRVEQALEAIGEAFGVDRLLLEGGGVTNGAFWAAGLIDEFSVLICPTLDGLKGVPSIVDAMGDADQLPGEGQGLRLVSSEVLDGGVVWLRHEVVRAFRH</sequence>
<gene>
    <name evidence="5" type="ORF">CLV83_3657</name>
</gene>
<evidence type="ECO:0000313" key="6">
    <source>
        <dbReference type="Proteomes" id="UP000294546"/>
    </source>
</evidence>
<dbReference type="InterPro" id="IPR002734">
    <property type="entry name" value="RibDG_C"/>
</dbReference>
<dbReference type="EMBL" id="SMFU01000011">
    <property type="protein sequence ID" value="TCK04241.1"/>
    <property type="molecule type" value="Genomic_DNA"/>
</dbReference>
<dbReference type="OrthoDB" id="9800865at2"/>
<dbReference type="RefSeq" id="WP_132295817.1">
    <property type="nucleotide sequence ID" value="NZ_SMFU01000011.1"/>
</dbReference>
<protein>
    <submittedName>
        <fullName evidence="5">5-amino-6-(5-phosphoribosylamino)uracil reductase</fullName>
    </submittedName>
</protein>
<dbReference type="GO" id="GO:0008703">
    <property type="term" value="F:5-amino-6-(5-phosphoribosylamino)uracil reductase activity"/>
    <property type="evidence" value="ECO:0007669"/>
    <property type="project" value="InterPro"/>
</dbReference>
<keyword evidence="2" id="KW-0521">NADP</keyword>
<dbReference type="PANTHER" id="PTHR38011:SF7">
    <property type="entry name" value="2,5-DIAMINO-6-RIBOSYLAMINO-4(3H)-PYRIMIDINONE 5'-PHOSPHATE REDUCTASE"/>
    <property type="match status" value="1"/>
</dbReference>
<name>A0A4R1GBX4_9GAMM</name>
<reference evidence="5 6" key="1">
    <citation type="submission" date="2019-03" db="EMBL/GenBank/DDBJ databases">
        <title>Genomic Encyclopedia of Archaeal and Bacterial Type Strains, Phase II (KMG-II): from individual species to whole genera.</title>
        <authorList>
            <person name="Goeker M."/>
        </authorList>
    </citation>
    <scope>NUCLEOTIDE SEQUENCE [LARGE SCALE GENOMIC DNA]</scope>
    <source>
        <strain evidence="5 6">DSM 27697</strain>
    </source>
</reference>
<feature type="domain" description="Bacterial bifunctional deaminase-reductase C-terminal" evidence="4">
    <location>
        <begin position="3"/>
        <end position="227"/>
    </location>
</feature>